<accession>A0A151TWT1</accession>
<reference evidence="2 3" key="1">
    <citation type="journal article" date="2012" name="Nat. Biotechnol.">
        <title>Draft genome sequence of pigeonpea (Cajanus cajan), an orphan legume crop of resource-poor farmers.</title>
        <authorList>
            <person name="Varshney R.K."/>
            <person name="Chen W."/>
            <person name="Li Y."/>
            <person name="Bharti A.K."/>
            <person name="Saxena R.K."/>
            <person name="Schlueter J.A."/>
            <person name="Donoghue M.T."/>
            <person name="Azam S."/>
            <person name="Fan G."/>
            <person name="Whaley A.M."/>
            <person name="Farmer A.D."/>
            <person name="Sheridan J."/>
            <person name="Iwata A."/>
            <person name="Tuteja R."/>
            <person name="Penmetsa R.V."/>
            <person name="Wu W."/>
            <person name="Upadhyaya H.D."/>
            <person name="Yang S.P."/>
            <person name="Shah T."/>
            <person name="Saxena K.B."/>
            <person name="Michael T."/>
            <person name="McCombie W.R."/>
            <person name="Yang B."/>
            <person name="Zhang G."/>
            <person name="Yang H."/>
            <person name="Wang J."/>
            <person name="Spillane C."/>
            <person name="Cook D.R."/>
            <person name="May G.D."/>
            <person name="Xu X."/>
            <person name="Jackson S.A."/>
        </authorList>
    </citation>
    <scope>NUCLEOTIDE SEQUENCE [LARGE SCALE GENOMIC DNA]</scope>
    <source>
        <strain evidence="3">cv. Asha</strain>
    </source>
</reference>
<gene>
    <name evidence="2" type="ORF">KK1_010802</name>
</gene>
<feature type="domain" description="Retrovirus-related Pol polyprotein from transposon TNT 1-94-like beta-barrel" evidence="1">
    <location>
        <begin position="18"/>
        <end position="90"/>
    </location>
</feature>
<dbReference type="Pfam" id="PF22936">
    <property type="entry name" value="Pol_BBD"/>
    <property type="match status" value="1"/>
</dbReference>
<dbReference type="Gramene" id="C.cajan_10498.t">
    <property type="protein sequence ID" value="C.cajan_10498.t.cds1"/>
    <property type="gene ID" value="C.cajan_10498"/>
</dbReference>
<sequence length="180" mass="20648">MKGKSSFNNSSSVPQSMWVLDSGATDHSIPTHFTTYIRASDKQLITVAYGDHVPIVGLGNIQLQSSLSLHNILHVPKLANNLISRHRLTQDLNCSVIFFHSHCIFQNLASRKTILIAKEQDELYFLQHEIDDNIRRKKMRCLSDTKQHQKLGLLHKFGFITRVLGILHLVYLNLYYHICL</sequence>
<evidence type="ECO:0000259" key="1">
    <source>
        <dbReference type="Pfam" id="PF22936"/>
    </source>
</evidence>
<name>A0A151TWT1_CAJCA</name>
<protein>
    <recommendedName>
        <fullName evidence="1">Retrovirus-related Pol polyprotein from transposon TNT 1-94-like beta-barrel domain-containing protein</fullName>
    </recommendedName>
</protein>
<evidence type="ECO:0000313" key="2">
    <source>
        <dbReference type="EMBL" id="KYP71539.1"/>
    </source>
</evidence>
<dbReference type="InterPro" id="IPR054722">
    <property type="entry name" value="PolX-like_BBD"/>
</dbReference>
<evidence type="ECO:0000313" key="3">
    <source>
        <dbReference type="Proteomes" id="UP000075243"/>
    </source>
</evidence>
<keyword evidence="3" id="KW-1185">Reference proteome</keyword>
<proteinExistence type="predicted"/>
<dbReference type="AlphaFoldDB" id="A0A151TWT1"/>
<organism evidence="2 3">
    <name type="scientific">Cajanus cajan</name>
    <name type="common">Pigeon pea</name>
    <name type="synonym">Cajanus indicus</name>
    <dbReference type="NCBI Taxonomy" id="3821"/>
    <lineage>
        <taxon>Eukaryota</taxon>
        <taxon>Viridiplantae</taxon>
        <taxon>Streptophyta</taxon>
        <taxon>Embryophyta</taxon>
        <taxon>Tracheophyta</taxon>
        <taxon>Spermatophyta</taxon>
        <taxon>Magnoliopsida</taxon>
        <taxon>eudicotyledons</taxon>
        <taxon>Gunneridae</taxon>
        <taxon>Pentapetalae</taxon>
        <taxon>rosids</taxon>
        <taxon>fabids</taxon>
        <taxon>Fabales</taxon>
        <taxon>Fabaceae</taxon>
        <taxon>Papilionoideae</taxon>
        <taxon>50 kb inversion clade</taxon>
        <taxon>NPAAA clade</taxon>
        <taxon>indigoferoid/millettioid clade</taxon>
        <taxon>Phaseoleae</taxon>
        <taxon>Cajanus</taxon>
    </lineage>
</organism>
<dbReference type="EMBL" id="CM003605">
    <property type="protein sequence ID" value="KYP71539.1"/>
    <property type="molecule type" value="Genomic_DNA"/>
</dbReference>
<dbReference type="Proteomes" id="UP000075243">
    <property type="component" value="Chromosome 3"/>
</dbReference>